<sequence>MKIQRVAVRAFSDSPIIRCKNSLWRFVAMLGSVQRGAFAARSRFMVPGSRTAWKNLLTSDSITPDALKGLKTDRSIAIARFAMEHSKFYSDFYHGHGFSVGDLKDPAAFYELPLTTKELLRENFDSIVSDERTVANSVLSVSSGSTGQPLKMYRDLRVPARAFEWRLQNWWGLEPWMSTAVIDRHYRTKSAHWKQQLLWWPAGRIQLDTFDISDQAVRKFAHAWQRNKPEFLIGYIGGILALTRIAAEKGIFLARPKAVAVTAGPLSQAQRVEIEEYFDAPVYDHYRTTEANWIAGECQEQSGLHTFDDIKNVEIVQDGLPVLDDRDGELVVTDFDNRVFPIIRYQLGDVASRIDGPCACGRPHNRISQVRGRTSDFLVLPSGKVILGGLTGLYAGADVYVRQFQIHQEQDYSIVVRCLLSEHPDAVQVAQSRLAGLRANVGSEAAVRLEIVQAIAPQGGKFRFITSDVRGSTSTVPR</sequence>
<gene>
    <name evidence="1" type="ORF">ACFOW9_14540</name>
</gene>
<evidence type="ECO:0000313" key="1">
    <source>
        <dbReference type="EMBL" id="MFC4266825.1"/>
    </source>
</evidence>
<dbReference type="RefSeq" id="WP_230065943.1">
    <property type="nucleotide sequence ID" value="NZ_BAABLL010000010.1"/>
</dbReference>
<name>A0ABV8R2Y7_9MICC</name>
<dbReference type="InterPro" id="IPR053158">
    <property type="entry name" value="CapK_Type1_Caps_Biosynth"/>
</dbReference>
<dbReference type="EMBL" id="JBHSCQ010000022">
    <property type="protein sequence ID" value="MFC4266825.1"/>
    <property type="molecule type" value="Genomic_DNA"/>
</dbReference>
<keyword evidence="1" id="KW-0436">Ligase</keyword>
<accession>A0ABV8R2Y7</accession>
<keyword evidence="2" id="KW-1185">Reference proteome</keyword>
<dbReference type="InterPro" id="IPR042099">
    <property type="entry name" value="ANL_N_sf"/>
</dbReference>
<dbReference type="SUPFAM" id="SSF56801">
    <property type="entry name" value="Acetyl-CoA synthetase-like"/>
    <property type="match status" value="1"/>
</dbReference>
<dbReference type="PANTHER" id="PTHR36932">
    <property type="entry name" value="CAPSULAR POLYSACCHARIDE BIOSYNTHESIS PROTEIN"/>
    <property type="match status" value="1"/>
</dbReference>
<dbReference type="Proteomes" id="UP001595773">
    <property type="component" value="Unassembled WGS sequence"/>
</dbReference>
<dbReference type="PANTHER" id="PTHR36932:SF1">
    <property type="entry name" value="CAPSULAR POLYSACCHARIDE BIOSYNTHESIS PROTEIN"/>
    <property type="match status" value="1"/>
</dbReference>
<organism evidence="1 2">
    <name type="scientific">Arthrobacter cryoconiti</name>
    <dbReference type="NCBI Taxonomy" id="748907"/>
    <lineage>
        <taxon>Bacteria</taxon>
        <taxon>Bacillati</taxon>
        <taxon>Actinomycetota</taxon>
        <taxon>Actinomycetes</taxon>
        <taxon>Micrococcales</taxon>
        <taxon>Micrococcaceae</taxon>
        <taxon>Arthrobacter</taxon>
    </lineage>
</organism>
<dbReference type="Gene3D" id="3.40.50.12780">
    <property type="entry name" value="N-terminal domain of ligase-like"/>
    <property type="match status" value="1"/>
</dbReference>
<dbReference type="GO" id="GO:0016874">
    <property type="term" value="F:ligase activity"/>
    <property type="evidence" value="ECO:0007669"/>
    <property type="project" value="UniProtKB-KW"/>
</dbReference>
<protein>
    <submittedName>
        <fullName evidence="1">Phenylacetate--CoA ligase family protein</fullName>
    </submittedName>
</protein>
<comment type="caution">
    <text evidence="1">The sequence shown here is derived from an EMBL/GenBank/DDBJ whole genome shotgun (WGS) entry which is preliminary data.</text>
</comment>
<proteinExistence type="predicted"/>
<reference evidence="2" key="1">
    <citation type="journal article" date="2019" name="Int. J. Syst. Evol. Microbiol.">
        <title>The Global Catalogue of Microorganisms (GCM) 10K type strain sequencing project: providing services to taxonomists for standard genome sequencing and annotation.</title>
        <authorList>
            <consortium name="The Broad Institute Genomics Platform"/>
            <consortium name="The Broad Institute Genome Sequencing Center for Infectious Disease"/>
            <person name="Wu L."/>
            <person name="Ma J."/>
        </authorList>
    </citation>
    <scope>NUCLEOTIDE SEQUENCE [LARGE SCALE GENOMIC DNA]</scope>
    <source>
        <strain evidence="2">CGMCC 1.10698</strain>
    </source>
</reference>
<evidence type="ECO:0000313" key="2">
    <source>
        <dbReference type="Proteomes" id="UP001595773"/>
    </source>
</evidence>